<feature type="compositionally biased region" description="Polar residues" evidence="4">
    <location>
        <begin position="104"/>
        <end position="118"/>
    </location>
</feature>
<feature type="domain" description="Zinc finger PHD-type" evidence="5">
    <location>
        <begin position="177"/>
        <end position="233"/>
    </location>
</feature>
<evidence type="ECO:0000256" key="3">
    <source>
        <dbReference type="ARBA" id="ARBA00022833"/>
    </source>
</evidence>
<feature type="region of interest" description="Disordered" evidence="4">
    <location>
        <begin position="297"/>
        <end position="316"/>
    </location>
</feature>
<evidence type="ECO:0000259" key="5">
    <source>
        <dbReference type="SMART" id="SM00249"/>
    </source>
</evidence>
<accession>A0AAV9N7X1</accession>
<feature type="compositionally biased region" description="Low complexity" evidence="4">
    <location>
        <begin position="301"/>
        <end position="316"/>
    </location>
</feature>
<name>A0AAV9N7X1_9EURO</name>
<feature type="region of interest" description="Disordered" evidence="4">
    <location>
        <begin position="96"/>
        <end position="173"/>
    </location>
</feature>
<dbReference type="SMART" id="SM00249">
    <property type="entry name" value="PHD"/>
    <property type="match status" value="1"/>
</dbReference>
<feature type="region of interest" description="Disordered" evidence="4">
    <location>
        <begin position="1"/>
        <end position="50"/>
    </location>
</feature>
<gene>
    <name evidence="6" type="ORF">LTR84_003624</name>
</gene>
<dbReference type="InterPro" id="IPR013083">
    <property type="entry name" value="Znf_RING/FYVE/PHD"/>
</dbReference>
<protein>
    <recommendedName>
        <fullName evidence="5">Zinc finger PHD-type domain-containing protein</fullName>
    </recommendedName>
</protein>
<dbReference type="InterPro" id="IPR019786">
    <property type="entry name" value="Zinc_finger_PHD-type_CS"/>
</dbReference>
<keyword evidence="7" id="KW-1185">Reference proteome</keyword>
<dbReference type="PROSITE" id="PS01359">
    <property type="entry name" value="ZF_PHD_1"/>
    <property type="match status" value="1"/>
</dbReference>
<reference evidence="6 7" key="1">
    <citation type="submission" date="2023-08" db="EMBL/GenBank/DDBJ databases">
        <title>Black Yeasts Isolated from many extreme environments.</title>
        <authorList>
            <person name="Coleine C."/>
            <person name="Stajich J.E."/>
            <person name="Selbmann L."/>
        </authorList>
    </citation>
    <scope>NUCLEOTIDE SEQUENCE [LARGE SCALE GENOMIC DNA]</scope>
    <source>
        <strain evidence="6 7">CCFEE 5792</strain>
    </source>
</reference>
<organism evidence="6 7">
    <name type="scientific">Exophiala bonariae</name>
    <dbReference type="NCBI Taxonomy" id="1690606"/>
    <lineage>
        <taxon>Eukaryota</taxon>
        <taxon>Fungi</taxon>
        <taxon>Dikarya</taxon>
        <taxon>Ascomycota</taxon>
        <taxon>Pezizomycotina</taxon>
        <taxon>Eurotiomycetes</taxon>
        <taxon>Chaetothyriomycetidae</taxon>
        <taxon>Chaetothyriales</taxon>
        <taxon>Herpotrichiellaceae</taxon>
        <taxon>Exophiala</taxon>
    </lineage>
</organism>
<proteinExistence type="predicted"/>
<sequence>MPRHPAKAESVSISDFPVQPRRGRRARREPERLIDRAATPSPTRRVRSSKRTSFVPNPWWIKVYEHLDEILKHAPPTSEYKADDDIASEYHVSIEDNTDDNEDASNQHVESNEPSESTELLKDDQTSSELEFSDGETPYDFNASHQDPVGKAPSSAWDSSSEDEASSAPKAPGEEGWCICKKYIEGTDFFGCDTPGCEIVWWHQQCVANEEYDESYVLQAEIEDARWICPACFPRLLRQTVLHTKGGDRRTQEEKVAEIDAKLREKGLWFLDDEVVPGINDREDLNGAAKSLVVIPAGQGPSEPTEHSSSPTASAAVEHPLSYVQPRHHSQTREVFLSVYKLRSLEESAQLWTSPRTVVTEGVEGKEDHLTIAYEHELVLPSMSEAAKDHVRFFCTEASRGIPSVDIPLALLRAVGADTSGFFPPPKPIPNVSSIFMLYGVDALVLKRVADFLRGRTLYVSLGSIDEPLTPKQKRRLVQYVHIAHVLRIECLIKLTMHALCASIIRRSEDWSETFTTKELLDEITVENSPARRVLLEGPGCMLPAISGRETLPCNPEHIQEISSLATKDSA</sequence>
<dbReference type="InterPro" id="IPR001965">
    <property type="entry name" value="Znf_PHD"/>
</dbReference>
<evidence type="ECO:0000256" key="1">
    <source>
        <dbReference type="ARBA" id="ARBA00022723"/>
    </source>
</evidence>
<dbReference type="Gene3D" id="3.30.40.10">
    <property type="entry name" value="Zinc/RING finger domain, C3HC4 (zinc finger)"/>
    <property type="match status" value="1"/>
</dbReference>
<dbReference type="AlphaFoldDB" id="A0AAV9N7X1"/>
<dbReference type="Proteomes" id="UP001358417">
    <property type="component" value="Unassembled WGS sequence"/>
</dbReference>
<dbReference type="RefSeq" id="XP_064704929.1">
    <property type="nucleotide sequence ID" value="XM_064847208.1"/>
</dbReference>
<keyword evidence="3" id="KW-0862">Zinc</keyword>
<dbReference type="SUPFAM" id="SSF57903">
    <property type="entry name" value="FYVE/PHD zinc finger"/>
    <property type="match status" value="1"/>
</dbReference>
<evidence type="ECO:0000256" key="4">
    <source>
        <dbReference type="SAM" id="MobiDB-lite"/>
    </source>
</evidence>
<comment type="caution">
    <text evidence="6">The sequence shown here is derived from an EMBL/GenBank/DDBJ whole genome shotgun (WGS) entry which is preliminary data.</text>
</comment>
<dbReference type="GO" id="GO:0008270">
    <property type="term" value="F:zinc ion binding"/>
    <property type="evidence" value="ECO:0007669"/>
    <property type="project" value="UniProtKB-KW"/>
</dbReference>
<evidence type="ECO:0000313" key="7">
    <source>
        <dbReference type="Proteomes" id="UP001358417"/>
    </source>
</evidence>
<evidence type="ECO:0000313" key="6">
    <source>
        <dbReference type="EMBL" id="KAK5050343.1"/>
    </source>
</evidence>
<dbReference type="EMBL" id="JAVRRD010000017">
    <property type="protein sequence ID" value="KAK5050343.1"/>
    <property type="molecule type" value="Genomic_DNA"/>
</dbReference>
<dbReference type="GeneID" id="89971807"/>
<keyword evidence="2" id="KW-0863">Zinc-finger</keyword>
<evidence type="ECO:0000256" key="2">
    <source>
        <dbReference type="ARBA" id="ARBA00022771"/>
    </source>
</evidence>
<keyword evidence="1" id="KW-0479">Metal-binding</keyword>
<dbReference type="InterPro" id="IPR011011">
    <property type="entry name" value="Znf_FYVE_PHD"/>
</dbReference>